<dbReference type="PANTHER" id="PTHR38011:SF11">
    <property type="entry name" value="2,5-DIAMINO-6-RIBOSYLAMINO-4(3H)-PYRIMIDINONE 5'-PHOSPHATE REDUCTASE"/>
    <property type="match status" value="1"/>
</dbReference>
<dbReference type="InterPro" id="IPR050765">
    <property type="entry name" value="Riboflavin_Biosynth_HTPR"/>
</dbReference>
<dbReference type="GO" id="GO:0009231">
    <property type="term" value="P:riboflavin biosynthetic process"/>
    <property type="evidence" value="ECO:0007669"/>
    <property type="project" value="InterPro"/>
</dbReference>
<protein>
    <submittedName>
        <fullName evidence="2">Dihydrofolate reductase</fullName>
    </submittedName>
</protein>
<dbReference type="Pfam" id="PF01872">
    <property type="entry name" value="RibD_C"/>
    <property type="match status" value="1"/>
</dbReference>
<dbReference type="RefSeq" id="WP_139064756.1">
    <property type="nucleotide sequence ID" value="NZ_CP040812.1"/>
</dbReference>
<sequence length="194" mass="22004">MRKLILQVQITLDGFIGRPGGQQDWMTWEWDSNLAEYTTAFTENVDQILLGKKLAREFIPYWETAAGKPEAEGYAKRFHLLPKVVFSHTLSDKDAEKERWPHTKIATGDLVEEVRALKEETGGDMIVYGGANFISNLLKDGLIDDYYLFINPVAISAGLPIFHNLKRDLKLSLAESRGFDCGIVVNRYKNPVQN</sequence>
<feature type="domain" description="Bacterial bifunctional deaminase-reductase C-terminal" evidence="1">
    <location>
        <begin position="2"/>
        <end position="185"/>
    </location>
</feature>
<name>A0A5B7WYN8_9FLAO</name>
<evidence type="ECO:0000313" key="2">
    <source>
        <dbReference type="EMBL" id="QCY68180.1"/>
    </source>
</evidence>
<accession>A0A5B7WYN8</accession>
<proteinExistence type="predicted"/>
<dbReference type="Gene3D" id="3.40.430.10">
    <property type="entry name" value="Dihydrofolate Reductase, subunit A"/>
    <property type="match status" value="1"/>
</dbReference>
<dbReference type="AlphaFoldDB" id="A0A5B7WYN8"/>
<dbReference type="Proteomes" id="UP000309016">
    <property type="component" value="Chromosome"/>
</dbReference>
<reference evidence="2 3" key="1">
    <citation type="submission" date="2019-06" db="EMBL/GenBank/DDBJ databases">
        <title>Complete genome sequence of Antarcticibacterium flavum KCTC 52984T from an Antarctic marine sediment.</title>
        <authorList>
            <person name="Lee Y.M."/>
            <person name="Shin S.C."/>
        </authorList>
    </citation>
    <scope>NUCLEOTIDE SEQUENCE [LARGE SCALE GENOMIC DNA]</scope>
    <source>
        <strain evidence="2 3">KCTC 52984</strain>
    </source>
</reference>
<dbReference type="EMBL" id="CP040812">
    <property type="protein sequence ID" value="QCY68180.1"/>
    <property type="molecule type" value="Genomic_DNA"/>
</dbReference>
<organism evidence="2 3">
    <name type="scientific">Antarcticibacterium flavum</name>
    <dbReference type="NCBI Taxonomy" id="2058175"/>
    <lineage>
        <taxon>Bacteria</taxon>
        <taxon>Pseudomonadati</taxon>
        <taxon>Bacteroidota</taxon>
        <taxon>Flavobacteriia</taxon>
        <taxon>Flavobacteriales</taxon>
        <taxon>Flavobacteriaceae</taxon>
        <taxon>Antarcticibacterium</taxon>
    </lineage>
</organism>
<dbReference type="KEGG" id="afla:FHG64_01510"/>
<dbReference type="GO" id="GO:0008703">
    <property type="term" value="F:5-amino-6-(5-phosphoribosylamino)uracil reductase activity"/>
    <property type="evidence" value="ECO:0007669"/>
    <property type="project" value="InterPro"/>
</dbReference>
<dbReference type="InterPro" id="IPR002734">
    <property type="entry name" value="RibDG_C"/>
</dbReference>
<dbReference type="InterPro" id="IPR024072">
    <property type="entry name" value="DHFR-like_dom_sf"/>
</dbReference>
<keyword evidence="3" id="KW-1185">Reference proteome</keyword>
<evidence type="ECO:0000313" key="3">
    <source>
        <dbReference type="Proteomes" id="UP000309016"/>
    </source>
</evidence>
<evidence type="ECO:0000259" key="1">
    <source>
        <dbReference type="Pfam" id="PF01872"/>
    </source>
</evidence>
<dbReference type="PANTHER" id="PTHR38011">
    <property type="entry name" value="DIHYDROFOLATE REDUCTASE FAMILY PROTEIN (AFU_ORTHOLOGUE AFUA_8G06820)"/>
    <property type="match status" value="1"/>
</dbReference>
<gene>
    <name evidence="2" type="ORF">FHG64_01510</name>
</gene>
<dbReference type="SUPFAM" id="SSF53597">
    <property type="entry name" value="Dihydrofolate reductase-like"/>
    <property type="match status" value="1"/>
</dbReference>
<dbReference type="OrthoDB" id="195113at2"/>